<dbReference type="SUPFAM" id="SSF159006">
    <property type="entry name" value="YopX-like"/>
    <property type="match status" value="1"/>
</dbReference>
<gene>
    <name evidence="2" type="ORF">QA541_05110</name>
</gene>
<proteinExistence type="predicted"/>
<dbReference type="Gene3D" id="2.30.30.290">
    <property type="entry name" value="YopX-like domains"/>
    <property type="match status" value="1"/>
</dbReference>
<organism evidence="2">
    <name type="scientific">Macrococcus psychrotolerans</name>
    <dbReference type="NCBI Taxonomy" id="3039389"/>
    <lineage>
        <taxon>Bacteria</taxon>
        <taxon>Bacillati</taxon>
        <taxon>Bacillota</taxon>
        <taxon>Bacilli</taxon>
        <taxon>Bacillales</taxon>
        <taxon>Staphylococcaceae</taxon>
        <taxon>Macrococcus</taxon>
    </lineage>
</organism>
<dbReference type="Pfam" id="PF09643">
    <property type="entry name" value="YopX"/>
    <property type="match status" value="1"/>
</dbReference>
<name>A0AAU6RCF8_9STAP</name>
<dbReference type="InterPro" id="IPR019096">
    <property type="entry name" value="YopX_protein"/>
</dbReference>
<feature type="domain" description="YopX protein" evidence="1">
    <location>
        <begin position="4"/>
        <end position="106"/>
    </location>
</feature>
<reference evidence="2" key="1">
    <citation type="submission" date="2023-04" db="EMBL/GenBank/DDBJ databases">
        <title>Macrococci isolated from food, foodproducing animals, and human clinical materials.</title>
        <authorList>
            <person name="Maslanova I."/>
            <person name="Svec P."/>
            <person name="Sedlacek I."/>
            <person name="Novakova D."/>
            <person name="Keller J.E."/>
            <person name="Schwendener S."/>
            <person name="Finstrlova A."/>
            <person name="Botka T."/>
            <person name="Kovarovic V."/>
            <person name="Petras P."/>
            <person name="Perreten V."/>
            <person name="Pantucek R."/>
        </authorList>
    </citation>
    <scope>NUCLEOTIDE SEQUENCE</scope>
    <source>
        <strain evidence="2">NRL/St 21/332</strain>
    </source>
</reference>
<evidence type="ECO:0000313" key="2">
    <source>
        <dbReference type="EMBL" id="WZE67645.1"/>
    </source>
</evidence>
<accession>A0AAU6RCF8</accession>
<evidence type="ECO:0000259" key="1">
    <source>
        <dbReference type="Pfam" id="PF09643"/>
    </source>
</evidence>
<dbReference type="EMBL" id="CP124577">
    <property type="protein sequence ID" value="WZE67645.1"/>
    <property type="molecule type" value="Genomic_DNA"/>
</dbReference>
<protein>
    <submittedName>
        <fullName evidence="2">YopX family protein</fullName>
    </submittedName>
</protein>
<dbReference type="AlphaFoldDB" id="A0AAU6RCF8"/>
<dbReference type="InterPro" id="IPR023385">
    <property type="entry name" value="YopX-like_C"/>
</dbReference>
<sequence length="108" mass="12796">MIPKFRIFDKKKKHFLGDFTMEIDRYGIHVLDEFNYVVDEDDRVLMQSTGLYDKKTKEIYYDDILKCDDGTLLVVDDVRTHSFLDLNMHLGYEVIGNIHEHSHLLESV</sequence>
<dbReference type="RefSeq" id="WP_420494411.1">
    <property type="nucleotide sequence ID" value="NZ_CP124577.1"/>
</dbReference>